<name>A0A7J8NVH5_GOSRA</name>
<dbReference type="AlphaFoldDB" id="A0A7J8NVH5"/>
<gene>
    <name evidence="1" type="ORF">Gorai_023121</name>
</gene>
<comment type="caution">
    <text evidence="1">The sequence shown here is derived from an EMBL/GenBank/DDBJ whole genome shotgun (WGS) entry which is preliminary data.</text>
</comment>
<sequence length="319" mass="36442">KEGEIGIDLYLVGNFLLYGQKTFLFRFYYDIGLDRVVEVVKMGSFSSKGNSVGQDDIKGLFQNLAFLHNVGAYWGLIWAKIRKGIGGMVAGKPSGYLSPSACAEGSQPHLNCLKDLSREDPDDYAFKELFITKMQLNMENDMGERYWEQWALANWLDIGDRNMTLFHRFASHQNWLKIIDQLKKQNGWTFVGDEGIEWVTGGMNDFLCSRFRPEEIVATLHNMSPTKNKRRFEKVLYEVVNVRFEVWEAENSINCFQDKEALAFAHDKLSGIKEASSLEQQCDDSLSTLWSTTAMVIDHMELVEEEAVQGLSWADRPSA</sequence>
<evidence type="ECO:0000313" key="1">
    <source>
        <dbReference type="EMBL" id="MBA0580923.1"/>
    </source>
</evidence>
<organism evidence="1 2">
    <name type="scientific">Gossypium raimondii</name>
    <name type="common">Peruvian cotton</name>
    <name type="synonym">Gossypium klotzschianum subsp. raimondii</name>
    <dbReference type="NCBI Taxonomy" id="29730"/>
    <lineage>
        <taxon>Eukaryota</taxon>
        <taxon>Viridiplantae</taxon>
        <taxon>Streptophyta</taxon>
        <taxon>Embryophyta</taxon>
        <taxon>Tracheophyta</taxon>
        <taxon>Spermatophyta</taxon>
        <taxon>Magnoliopsida</taxon>
        <taxon>eudicotyledons</taxon>
        <taxon>Gunneridae</taxon>
        <taxon>Pentapetalae</taxon>
        <taxon>rosids</taxon>
        <taxon>malvids</taxon>
        <taxon>Malvales</taxon>
        <taxon>Malvaceae</taxon>
        <taxon>Malvoideae</taxon>
        <taxon>Gossypium</taxon>
    </lineage>
</organism>
<feature type="non-terminal residue" evidence="1">
    <location>
        <position position="1"/>
    </location>
</feature>
<protein>
    <submittedName>
        <fullName evidence="1">Uncharacterized protein</fullName>
    </submittedName>
</protein>
<evidence type="ECO:0000313" key="2">
    <source>
        <dbReference type="Proteomes" id="UP000593578"/>
    </source>
</evidence>
<proteinExistence type="predicted"/>
<dbReference type="EMBL" id="JABEZZ010000002">
    <property type="protein sequence ID" value="MBA0580923.1"/>
    <property type="molecule type" value="Genomic_DNA"/>
</dbReference>
<dbReference type="Proteomes" id="UP000593578">
    <property type="component" value="Unassembled WGS sequence"/>
</dbReference>
<accession>A0A7J8NVH5</accession>
<feature type="non-terminal residue" evidence="1">
    <location>
        <position position="319"/>
    </location>
</feature>
<reference evidence="1 2" key="1">
    <citation type="journal article" date="2019" name="Genome Biol. Evol.">
        <title>Insights into the evolution of the New World diploid cottons (Gossypium, subgenus Houzingenia) based on genome sequencing.</title>
        <authorList>
            <person name="Grover C.E."/>
            <person name="Arick M.A. 2nd"/>
            <person name="Thrash A."/>
            <person name="Conover J.L."/>
            <person name="Sanders W.S."/>
            <person name="Peterson D.G."/>
            <person name="Frelichowski J.E."/>
            <person name="Scheffler J.A."/>
            <person name="Scheffler B.E."/>
            <person name="Wendel J.F."/>
        </authorList>
    </citation>
    <scope>NUCLEOTIDE SEQUENCE [LARGE SCALE GENOMIC DNA]</scope>
    <source>
        <strain evidence="1">8</strain>
        <tissue evidence="1">Leaf</tissue>
    </source>
</reference>